<sequence length="62" mass="6508">MELKAAGSTDTSSIQSRIQKPQAGVPANAGSGALGVPQGSFWNALWAVFQRGRLIKARPKLS</sequence>
<feature type="region of interest" description="Disordered" evidence="1">
    <location>
        <begin position="1"/>
        <end position="30"/>
    </location>
</feature>
<evidence type="ECO:0000256" key="1">
    <source>
        <dbReference type="SAM" id="MobiDB-lite"/>
    </source>
</evidence>
<feature type="compositionally biased region" description="Polar residues" evidence="1">
    <location>
        <begin position="8"/>
        <end position="19"/>
    </location>
</feature>
<proteinExistence type="predicted"/>
<name>A0A0E9SUP2_ANGAN</name>
<protein>
    <submittedName>
        <fullName evidence="2">Uncharacterized protein</fullName>
    </submittedName>
</protein>
<dbReference type="EMBL" id="GBXM01064339">
    <property type="protein sequence ID" value="JAH44238.1"/>
    <property type="molecule type" value="Transcribed_RNA"/>
</dbReference>
<organism evidence="2">
    <name type="scientific">Anguilla anguilla</name>
    <name type="common">European freshwater eel</name>
    <name type="synonym">Muraena anguilla</name>
    <dbReference type="NCBI Taxonomy" id="7936"/>
    <lineage>
        <taxon>Eukaryota</taxon>
        <taxon>Metazoa</taxon>
        <taxon>Chordata</taxon>
        <taxon>Craniata</taxon>
        <taxon>Vertebrata</taxon>
        <taxon>Euteleostomi</taxon>
        <taxon>Actinopterygii</taxon>
        <taxon>Neopterygii</taxon>
        <taxon>Teleostei</taxon>
        <taxon>Anguilliformes</taxon>
        <taxon>Anguillidae</taxon>
        <taxon>Anguilla</taxon>
    </lineage>
</organism>
<reference evidence="2" key="2">
    <citation type="journal article" date="2015" name="Fish Shellfish Immunol.">
        <title>Early steps in the European eel (Anguilla anguilla)-Vibrio vulnificus interaction in the gills: Role of the RtxA13 toxin.</title>
        <authorList>
            <person name="Callol A."/>
            <person name="Pajuelo D."/>
            <person name="Ebbesson L."/>
            <person name="Teles M."/>
            <person name="MacKenzie S."/>
            <person name="Amaro C."/>
        </authorList>
    </citation>
    <scope>NUCLEOTIDE SEQUENCE</scope>
</reference>
<evidence type="ECO:0000313" key="2">
    <source>
        <dbReference type="EMBL" id="JAH44238.1"/>
    </source>
</evidence>
<accession>A0A0E9SUP2</accession>
<reference evidence="2" key="1">
    <citation type="submission" date="2014-11" db="EMBL/GenBank/DDBJ databases">
        <authorList>
            <person name="Amaro Gonzalez C."/>
        </authorList>
    </citation>
    <scope>NUCLEOTIDE SEQUENCE</scope>
</reference>
<dbReference type="AlphaFoldDB" id="A0A0E9SUP2"/>